<proteinExistence type="predicted"/>
<dbReference type="InterPro" id="IPR001810">
    <property type="entry name" value="F-box_dom"/>
</dbReference>
<evidence type="ECO:0000259" key="2">
    <source>
        <dbReference type="PROSITE" id="PS50181"/>
    </source>
</evidence>
<dbReference type="AlphaFoldDB" id="A0A1R3GZA3"/>
<sequence length="488" mass="55275">MKLRVRNHETRETLKIQVPSPSSFFQLQGTLSLTLPAPHPSPSSLHFSLNAKELLQAPSPDASLQSLGVAPGDLIYFSLNPKAFTPSPSTQDPMIVIEESNQVQPECSTNQEAQVLESSELQEPRSEEPQISQEAEEIEETESMDIDALAVSERWSEPYFLRKVLKEGLGDDRNMHDLMAIAVHAVLLESGFVGFDPVSKLQIDRFHLPDEWSSPVPICYTLPELLPHHDKFEFNLTDYVILKFQMLGHFVQVYGSLVRGGSGLHRLSLDEHRFAPTLDLVWANCDENDTKDESFKSYAENVVFEFWKIVKDGLALPLLIDLCDKTGLPLPACLMRLPVELKLRIVESLPGVDIARMECVCKEMRTLASNTCLWKRKCEEEFPNWKATSAKMIHWKGVYQRCWENRKKRKIVCRRWRGPSRFFDPVPFPVPHLPYGLPPFTIGGDYPGHAGDPSANVPHVRLVPGPIPRHQLVAGRLRCNFGERQNDA</sequence>
<dbReference type="SMART" id="SM00256">
    <property type="entry name" value="FBOX"/>
    <property type="match status" value="1"/>
</dbReference>
<evidence type="ECO:0000313" key="3">
    <source>
        <dbReference type="EMBL" id="OMO63413.1"/>
    </source>
</evidence>
<dbReference type="InterPro" id="IPR036047">
    <property type="entry name" value="F-box-like_dom_sf"/>
</dbReference>
<feature type="region of interest" description="Disordered" evidence="1">
    <location>
        <begin position="117"/>
        <end position="143"/>
    </location>
</feature>
<evidence type="ECO:0000313" key="4">
    <source>
        <dbReference type="Proteomes" id="UP000187203"/>
    </source>
</evidence>
<dbReference type="SUPFAM" id="SSF81383">
    <property type="entry name" value="F-box domain"/>
    <property type="match status" value="1"/>
</dbReference>
<accession>A0A1R3GZA3</accession>
<dbReference type="PANTHER" id="PTHR47602:SF2">
    <property type="entry name" value="F-BOX PROTEIN SKIP22"/>
    <property type="match status" value="1"/>
</dbReference>
<dbReference type="STRING" id="93759.A0A1R3GZA3"/>
<dbReference type="PROSITE" id="PS50181">
    <property type="entry name" value="FBOX"/>
    <property type="match status" value="1"/>
</dbReference>
<dbReference type="CDD" id="cd22165">
    <property type="entry name" value="F-box_AtSKIP22-like"/>
    <property type="match status" value="1"/>
</dbReference>
<gene>
    <name evidence="3" type="ORF">COLO4_32482</name>
</gene>
<dbReference type="Proteomes" id="UP000187203">
    <property type="component" value="Unassembled WGS sequence"/>
</dbReference>
<comment type="caution">
    <text evidence="3">The sequence shown here is derived from an EMBL/GenBank/DDBJ whole genome shotgun (WGS) entry which is preliminary data.</text>
</comment>
<dbReference type="PANTHER" id="PTHR47602">
    <property type="entry name" value="F-BOX PROTEIN SKIP22"/>
    <property type="match status" value="1"/>
</dbReference>
<dbReference type="Gene3D" id="1.20.1280.50">
    <property type="match status" value="1"/>
</dbReference>
<organism evidence="3 4">
    <name type="scientific">Corchorus olitorius</name>
    <dbReference type="NCBI Taxonomy" id="93759"/>
    <lineage>
        <taxon>Eukaryota</taxon>
        <taxon>Viridiplantae</taxon>
        <taxon>Streptophyta</taxon>
        <taxon>Embryophyta</taxon>
        <taxon>Tracheophyta</taxon>
        <taxon>Spermatophyta</taxon>
        <taxon>Magnoliopsida</taxon>
        <taxon>eudicotyledons</taxon>
        <taxon>Gunneridae</taxon>
        <taxon>Pentapetalae</taxon>
        <taxon>rosids</taxon>
        <taxon>malvids</taxon>
        <taxon>Malvales</taxon>
        <taxon>Malvaceae</taxon>
        <taxon>Grewioideae</taxon>
        <taxon>Apeibeae</taxon>
        <taxon>Corchorus</taxon>
    </lineage>
</organism>
<feature type="domain" description="F-box" evidence="2">
    <location>
        <begin position="331"/>
        <end position="377"/>
    </location>
</feature>
<name>A0A1R3GZA3_9ROSI</name>
<dbReference type="Pfam" id="PF12937">
    <property type="entry name" value="F-box-like"/>
    <property type="match status" value="1"/>
</dbReference>
<feature type="compositionally biased region" description="Acidic residues" evidence="1">
    <location>
        <begin position="134"/>
        <end position="143"/>
    </location>
</feature>
<dbReference type="EMBL" id="AWUE01021124">
    <property type="protein sequence ID" value="OMO63413.1"/>
    <property type="molecule type" value="Genomic_DNA"/>
</dbReference>
<dbReference type="OrthoDB" id="101791at2759"/>
<dbReference type="Gene3D" id="3.40.1000.30">
    <property type="match status" value="1"/>
</dbReference>
<protein>
    <recommendedName>
        <fullName evidence="2">F-box domain-containing protein</fullName>
    </recommendedName>
</protein>
<keyword evidence="4" id="KW-1185">Reference proteome</keyword>
<reference evidence="4" key="1">
    <citation type="submission" date="2013-09" db="EMBL/GenBank/DDBJ databases">
        <title>Corchorus olitorius genome sequencing.</title>
        <authorList>
            <person name="Alam M."/>
            <person name="Haque M.S."/>
            <person name="Islam M.S."/>
            <person name="Emdad E.M."/>
            <person name="Islam M.M."/>
            <person name="Ahmed B."/>
            <person name="Halim A."/>
            <person name="Hossen Q.M.M."/>
            <person name="Hossain M.Z."/>
            <person name="Ahmed R."/>
            <person name="Khan M.M."/>
            <person name="Islam R."/>
            <person name="Rashid M.M."/>
            <person name="Khan S.A."/>
            <person name="Rahman M.S."/>
            <person name="Alam M."/>
            <person name="Yahiya A.S."/>
            <person name="Khan M.S."/>
            <person name="Azam M.S."/>
            <person name="Haque T."/>
            <person name="Lashkar M.Z.H."/>
            <person name="Akhand A.I."/>
            <person name="Morshed G."/>
            <person name="Roy S."/>
            <person name="Uddin K.S."/>
            <person name="Rabeya T."/>
            <person name="Hossain A.S."/>
            <person name="Chowdhury A."/>
            <person name="Snigdha A.R."/>
            <person name="Mortoza M.S."/>
            <person name="Matin S.A."/>
            <person name="Hoque S.M.E."/>
            <person name="Islam M.K."/>
            <person name="Roy D.K."/>
            <person name="Haider R."/>
            <person name="Moosa M.M."/>
            <person name="Elias S.M."/>
            <person name="Hasan A.M."/>
            <person name="Jahan S."/>
            <person name="Shafiuddin M."/>
            <person name="Mahmood N."/>
            <person name="Shommy N.S."/>
        </authorList>
    </citation>
    <scope>NUCLEOTIDE SEQUENCE [LARGE SCALE GENOMIC DNA]</scope>
    <source>
        <strain evidence="4">cv. O-4</strain>
    </source>
</reference>
<evidence type="ECO:0000256" key="1">
    <source>
        <dbReference type="SAM" id="MobiDB-lite"/>
    </source>
</evidence>